<dbReference type="InterPro" id="IPR025668">
    <property type="entry name" value="Tnp_DDE_dom"/>
</dbReference>
<proteinExistence type="predicted"/>
<comment type="caution">
    <text evidence="2">The sequence shown here is derived from an EMBL/GenBank/DDBJ whole genome shotgun (WGS) entry which is preliminary data.</text>
</comment>
<accession>A0ABR9HMC6</accession>
<evidence type="ECO:0000259" key="1">
    <source>
        <dbReference type="Pfam" id="PF13701"/>
    </source>
</evidence>
<gene>
    <name evidence="2" type="ORF">H4W79_004322</name>
</gene>
<sequence>MDALHRHHAVVEDRVRCDKAMGLANLPSQRWEVNRGWMVAANTAHDLDAWLRLLTLHDQEALEVAEPVTMCYRFYHLTARLTRHLAIDRSWPWAEVFTTVWQRLAALPLLR</sequence>
<keyword evidence="3" id="KW-1185">Reference proteome</keyword>
<dbReference type="Proteomes" id="UP000598217">
    <property type="component" value="Unassembled WGS sequence"/>
</dbReference>
<dbReference type="RefSeq" id="WP_264081842.1">
    <property type="nucleotide sequence ID" value="NZ_BMXJ01000001.1"/>
</dbReference>
<feature type="domain" description="Transposase DDE" evidence="1">
    <location>
        <begin position="3"/>
        <end position="108"/>
    </location>
</feature>
<evidence type="ECO:0000313" key="2">
    <source>
        <dbReference type="EMBL" id="MBE1460108.1"/>
    </source>
</evidence>
<dbReference type="EMBL" id="JADBDY010000001">
    <property type="protein sequence ID" value="MBE1460108.1"/>
    <property type="molecule type" value="Genomic_DNA"/>
</dbReference>
<protein>
    <recommendedName>
        <fullName evidence="1">Transposase DDE domain-containing protein</fullName>
    </recommendedName>
</protein>
<organism evidence="2 3">
    <name type="scientific">Nocardiopsis terrae</name>
    <dbReference type="NCBI Taxonomy" id="372655"/>
    <lineage>
        <taxon>Bacteria</taxon>
        <taxon>Bacillati</taxon>
        <taxon>Actinomycetota</taxon>
        <taxon>Actinomycetes</taxon>
        <taxon>Streptosporangiales</taxon>
        <taxon>Nocardiopsidaceae</taxon>
        <taxon>Nocardiopsis</taxon>
    </lineage>
</organism>
<evidence type="ECO:0000313" key="3">
    <source>
        <dbReference type="Proteomes" id="UP000598217"/>
    </source>
</evidence>
<reference evidence="2 3" key="1">
    <citation type="submission" date="2020-10" db="EMBL/GenBank/DDBJ databases">
        <title>Sequencing the genomes of 1000 actinobacteria strains.</title>
        <authorList>
            <person name="Klenk H.-P."/>
        </authorList>
    </citation>
    <scope>NUCLEOTIDE SEQUENCE [LARGE SCALE GENOMIC DNA]</scope>
    <source>
        <strain evidence="2 3">DSM 45157</strain>
    </source>
</reference>
<name>A0ABR9HMC6_9ACTN</name>
<dbReference type="Pfam" id="PF13701">
    <property type="entry name" value="DDE_Tnp_1_4"/>
    <property type="match status" value="1"/>
</dbReference>